<protein>
    <recommendedName>
        <fullName evidence="4">Outer membrane protein beta-barrel domain-containing protein</fullName>
    </recommendedName>
</protein>
<dbReference type="OrthoDB" id="1357163at2"/>
<feature type="chain" id="PRO_5017046935" description="Outer membrane protein beta-barrel domain-containing protein" evidence="1">
    <location>
        <begin position="21"/>
        <end position="236"/>
    </location>
</feature>
<dbReference type="EMBL" id="CP031188">
    <property type="protein sequence ID" value="AXG73468.1"/>
    <property type="molecule type" value="Genomic_DNA"/>
</dbReference>
<gene>
    <name evidence="2" type="ORF">DVK85_04170</name>
</gene>
<evidence type="ECO:0008006" key="4">
    <source>
        <dbReference type="Google" id="ProtNLM"/>
    </source>
</evidence>
<keyword evidence="3" id="KW-1185">Reference proteome</keyword>
<dbReference type="KEGG" id="fat:DVK85_04170"/>
<reference evidence="2 3" key="1">
    <citation type="submission" date="2018-07" db="EMBL/GenBank/DDBJ databases">
        <title>Complete genome sequence of Flavobacterium arcticum type strain SM1502T.</title>
        <authorList>
            <person name="Li Y."/>
            <person name="Li D.-D."/>
        </authorList>
    </citation>
    <scope>NUCLEOTIDE SEQUENCE [LARGE SCALE GENOMIC DNA]</scope>
    <source>
        <strain evidence="2 3">SM1502</strain>
    </source>
</reference>
<evidence type="ECO:0000313" key="2">
    <source>
        <dbReference type="EMBL" id="AXG73468.1"/>
    </source>
</evidence>
<keyword evidence="1" id="KW-0732">Signal</keyword>
<dbReference type="AlphaFoldDB" id="A0A345HA58"/>
<accession>A0A345HA58</accession>
<sequence length="236" mass="26032">MKKIVFATICFFGGQALLLAQETVTTTTTTTTTTTMADENNPKTSFYVGFGAAVFEDHKISDNLAAAGMPGIDEVLPEMTFGFNVMGEDYLVDIEFNTNYLDKKTSTDRIRAVAAGIKMRGHYIPVNTGNFYLSAGADLSYIGSNYDLFTRGNVIDLNDLNPGTHTGHISLYNNQFYAGPSLAFGAFQKSSFPLRLNVGYEWALISGKWKSEYANVNNTFRESGQGRFYAKLTFLL</sequence>
<dbReference type="Proteomes" id="UP000253951">
    <property type="component" value="Chromosome"/>
</dbReference>
<dbReference type="RefSeq" id="WP_114677229.1">
    <property type="nucleotide sequence ID" value="NZ_CP031188.1"/>
</dbReference>
<name>A0A345HA58_9FLAO</name>
<proteinExistence type="predicted"/>
<feature type="signal peptide" evidence="1">
    <location>
        <begin position="1"/>
        <end position="20"/>
    </location>
</feature>
<evidence type="ECO:0000256" key="1">
    <source>
        <dbReference type="SAM" id="SignalP"/>
    </source>
</evidence>
<organism evidence="2 3">
    <name type="scientific">Flavobacterium arcticum</name>
    <dbReference type="NCBI Taxonomy" id="1784713"/>
    <lineage>
        <taxon>Bacteria</taxon>
        <taxon>Pseudomonadati</taxon>
        <taxon>Bacteroidota</taxon>
        <taxon>Flavobacteriia</taxon>
        <taxon>Flavobacteriales</taxon>
        <taxon>Flavobacteriaceae</taxon>
        <taxon>Flavobacterium</taxon>
    </lineage>
</organism>
<evidence type="ECO:0000313" key="3">
    <source>
        <dbReference type="Proteomes" id="UP000253951"/>
    </source>
</evidence>